<dbReference type="EMBL" id="BQKY01000005">
    <property type="protein sequence ID" value="GJN89750.1"/>
    <property type="molecule type" value="Genomic_DNA"/>
</dbReference>
<name>A0AAV5GB27_9BASI</name>
<dbReference type="AlphaFoldDB" id="A0AAV5GB27"/>
<comment type="caution">
    <text evidence="1">The sequence shown here is derived from an EMBL/GenBank/DDBJ whole genome shotgun (WGS) entry which is preliminary data.</text>
</comment>
<proteinExistence type="predicted"/>
<organism evidence="1 2">
    <name type="scientific">Rhodotorula paludigena</name>
    <dbReference type="NCBI Taxonomy" id="86838"/>
    <lineage>
        <taxon>Eukaryota</taxon>
        <taxon>Fungi</taxon>
        <taxon>Dikarya</taxon>
        <taxon>Basidiomycota</taxon>
        <taxon>Pucciniomycotina</taxon>
        <taxon>Microbotryomycetes</taxon>
        <taxon>Sporidiobolales</taxon>
        <taxon>Sporidiobolaceae</taxon>
        <taxon>Rhodotorula</taxon>
    </lineage>
</organism>
<protein>
    <recommendedName>
        <fullName evidence="3">Phosphoribosylaminoimidazolesuccinocarboxamide synthase</fullName>
    </recommendedName>
</protein>
<sequence length="337" mass="37927">MAASPLTYNLPTEYREAPDQQQRAALEQRRAAFLAKPLVTGASVPFTIEGGDCAYSPRRAAVLDAPVVALNPPRPLNRLLLDTLEGRPEQLFNLRLMRELWSGAGYRSQVWVGVVEDGSGATLGEVVVKLVVESLFPYPPGWKAEYVRWQPATVLAEREAYAYSCLQPLQGRDVPYCYGAGRFHMPNGEEVPGFLLEDLTPCANRIDKACSWAKEADTDAGDIEPVAVAIFEGMRRLFACGIVLFKFKIQDFFFLREFPADPHPVFIDFGTVESVDEFKANLRLGADEYYSADELEADWQSYDEAWVSGTLAEFFEEPYFDWLNEETLVTRRLGLRI</sequence>
<keyword evidence="2" id="KW-1185">Reference proteome</keyword>
<gene>
    <name evidence="1" type="ORF">Rhopal_002739-T1</name>
</gene>
<reference evidence="1 2" key="1">
    <citation type="submission" date="2021-12" db="EMBL/GenBank/DDBJ databases">
        <title>High titer production of polyol ester of fatty acids by Rhodotorula paludigena BS15 towards product separation-free biomass refinery.</title>
        <authorList>
            <person name="Mano J."/>
            <person name="Ono H."/>
            <person name="Tanaka T."/>
            <person name="Naito K."/>
            <person name="Sushida H."/>
            <person name="Ike M."/>
            <person name="Tokuyasu K."/>
            <person name="Kitaoka M."/>
        </authorList>
    </citation>
    <scope>NUCLEOTIDE SEQUENCE [LARGE SCALE GENOMIC DNA]</scope>
    <source>
        <strain evidence="1 2">BS15</strain>
    </source>
</reference>
<accession>A0AAV5GB27</accession>
<evidence type="ECO:0008006" key="3">
    <source>
        <dbReference type="Google" id="ProtNLM"/>
    </source>
</evidence>
<evidence type="ECO:0000313" key="1">
    <source>
        <dbReference type="EMBL" id="GJN89750.1"/>
    </source>
</evidence>
<dbReference type="Proteomes" id="UP001342314">
    <property type="component" value="Unassembled WGS sequence"/>
</dbReference>
<evidence type="ECO:0000313" key="2">
    <source>
        <dbReference type="Proteomes" id="UP001342314"/>
    </source>
</evidence>